<dbReference type="EMBL" id="JAMTCG010000005">
    <property type="protein sequence ID" value="MCP2161553.1"/>
    <property type="molecule type" value="Genomic_DNA"/>
</dbReference>
<evidence type="ECO:0000259" key="3">
    <source>
        <dbReference type="Pfam" id="PF00535"/>
    </source>
</evidence>
<dbReference type="Gene3D" id="3.90.550.10">
    <property type="entry name" value="Spore Coat Polysaccharide Biosynthesis Protein SpsA, Chain A"/>
    <property type="match status" value="1"/>
</dbReference>
<dbReference type="PANTHER" id="PTHR45947:SF3">
    <property type="entry name" value="SULFOQUINOVOSYL TRANSFERASE SQD2"/>
    <property type="match status" value="1"/>
</dbReference>
<evidence type="ECO:0000256" key="2">
    <source>
        <dbReference type="ARBA" id="ARBA00022679"/>
    </source>
</evidence>
<feature type="domain" description="Glycosyltransferase subfamily 4-like N-terminal" evidence="4">
    <location>
        <begin position="364"/>
        <end position="544"/>
    </location>
</feature>
<protein>
    <submittedName>
        <fullName evidence="5">Glycosyltransferase involved in cell wall bisynthesis</fullName>
    </submittedName>
</protein>
<reference evidence="5 6" key="1">
    <citation type="submission" date="2022-06" db="EMBL/GenBank/DDBJ databases">
        <title>Genomic Encyclopedia of Archaeal and Bacterial Type Strains, Phase II (KMG-II): from individual species to whole genera.</title>
        <authorList>
            <person name="Goeker M."/>
        </authorList>
    </citation>
    <scope>NUCLEOTIDE SEQUENCE [LARGE SCALE GENOMIC DNA]</scope>
    <source>
        <strain evidence="5 6">DSM 45037</strain>
    </source>
</reference>
<gene>
    <name evidence="5" type="ORF">LX12_002752</name>
</gene>
<dbReference type="Pfam" id="PF00535">
    <property type="entry name" value="Glycos_transf_2"/>
    <property type="match status" value="1"/>
</dbReference>
<comment type="caution">
    <text evidence="5">The sequence shown here is derived from an EMBL/GenBank/DDBJ whole genome shotgun (WGS) entry which is preliminary data.</text>
</comment>
<dbReference type="InterPro" id="IPR050194">
    <property type="entry name" value="Glycosyltransferase_grp1"/>
</dbReference>
<accession>A0ABT1H4Q3</accession>
<keyword evidence="2" id="KW-0808">Transferase</keyword>
<dbReference type="RefSeq" id="WP_253655149.1">
    <property type="nucleotide sequence ID" value="NZ_BAAAOE010000001.1"/>
</dbReference>
<dbReference type="CDD" id="cd00761">
    <property type="entry name" value="Glyco_tranf_GTA_type"/>
    <property type="match status" value="1"/>
</dbReference>
<keyword evidence="6" id="KW-1185">Reference proteome</keyword>
<dbReference type="Proteomes" id="UP001205740">
    <property type="component" value="Unassembled WGS sequence"/>
</dbReference>
<dbReference type="Pfam" id="PF13692">
    <property type="entry name" value="Glyco_trans_1_4"/>
    <property type="match status" value="1"/>
</dbReference>
<dbReference type="SUPFAM" id="SSF53756">
    <property type="entry name" value="UDP-Glycosyltransferase/glycogen phosphorylase"/>
    <property type="match status" value="1"/>
</dbReference>
<dbReference type="PANTHER" id="PTHR45947">
    <property type="entry name" value="SULFOQUINOVOSYL TRANSFERASE SQD2"/>
    <property type="match status" value="1"/>
</dbReference>
<proteinExistence type="predicted"/>
<sequence length="746" mass="82345">MSHDPRRGGRSGVRPTFSFLTTAYGTEHLIGETIESVLAQTRDDWELVVVDNGNSDAMAAVVAQYLDDDRIHLVRQENAGYAGGVMAAAAVARGRFLCVLDSDDHLLPDFCRRVGETIAAEPDVAAVCVDAHRFAEGPDDLPVDYLRSVGVPRPDPSRPLMFRDVLGGTVPYYTAAIRADAWVEVGGYAPGIDGVDESVVIWLRLTRDHVVRVLPDVLARYRIREDSLSRDAAKVEGFEDALERSFRTARPLSDPEDERALRANLSRMGAIREIRRARWALVEGDTAAARAAAVRSFSHRRSLRAALLVLGLTVAPGVLRRIRPAKNAAQDRLTAAVEGIRDRRRTRRRHILILVENLSVPMDRRVWQESRALVAAGHRVTVICPTGTHADTAREETLEGVRILRYPLTAATGGPAGYLREYPIALFHTVRLALRVALRSRVDVVHGCNPPDFFFVVGALLRLRGARFVFDQHDLVPELFASRFAGGGVTGRVLDGICRVLERMTYATATGVIATNESYRRTAIERGGCSPDDVTVVRSAPDLSRFVAREPDPSLRRGKRHLVAYLGVMGPQDGVDHALRALAHVRHDLGRDDLHTVVMGSGDEFDTLVALARELRIDDVVEFTGRVPDEFVQRCLSTADVCLSPDPLNPLNDVSTMNKVVEYMAMACPLVSYDLREARVSAGDAALYVPGNDVEAFGRGIVTLLDDPERREKMGILGRERVERELSWENSSRALVAFYERILSLG</sequence>
<keyword evidence="1" id="KW-0328">Glycosyltransferase</keyword>
<organism evidence="5 6">
    <name type="scientific">Williamsia serinedens</name>
    <dbReference type="NCBI Taxonomy" id="391736"/>
    <lineage>
        <taxon>Bacteria</taxon>
        <taxon>Bacillati</taxon>
        <taxon>Actinomycetota</taxon>
        <taxon>Actinomycetes</taxon>
        <taxon>Mycobacteriales</taxon>
        <taxon>Nocardiaceae</taxon>
        <taxon>Williamsia</taxon>
    </lineage>
</organism>
<name>A0ABT1H4Q3_9NOCA</name>
<evidence type="ECO:0000256" key="1">
    <source>
        <dbReference type="ARBA" id="ARBA00022676"/>
    </source>
</evidence>
<dbReference type="Gene3D" id="3.40.50.2000">
    <property type="entry name" value="Glycogen Phosphorylase B"/>
    <property type="match status" value="2"/>
</dbReference>
<evidence type="ECO:0000313" key="5">
    <source>
        <dbReference type="EMBL" id="MCP2161553.1"/>
    </source>
</evidence>
<feature type="domain" description="Glycosyltransferase 2-like" evidence="3">
    <location>
        <begin position="18"/>
        <end position="138"/>
    </location>
</feature>
<dbReference type="InterPro" id="IPR001173">
    <property type="entry name" value="Glyco_trans_2-like"/>
</dbReference>
<dbReference type="InterPro" id="IPR029044">
    <property type="entry name" value="Nucleotide-diphossugar_trans"/>
</dbReference>
<dbReference type="InterPro" id="IPR028098">
    <property type="entry name" value="Glyco_trans_4-like_N"/>
</dbReference>
<evidence type="ECO:0000313" key="6">
    <source>
        <dbReference type="Proteomes" id="UP001205740"/>
    </source>
</evidence>
<evidence type="ECO:0000259" key="4">
    <source>
        <dbReference type="Pfam" id="PF13439"/>
    </source>
</evidence>
<dbReference type="Pfam" id="PF13439">
    <property type="entry name" value="Glyco_transf_4"/>
    <property type="match status" value="1"/>
</dbReference>
<dbReference type="CDD" id="cd03794">
    <property type="entry name" value="GT4_WbuB-like"/>
    <property type="match status" value="1"/>
</dbReference>
<dbReference type="SUPFAM" id="SSF53448">
    <property type="entry name" value="Nucleotide-diphospho-sugar transferases"/>
    <property type="match status" value="1"/>
</dbReference>